<organism evidence="1">
    <name type="scientific">Fusarium oxysporum (strain Fo5176)</name>
    <name type="common">Fusarium vascular wilt</name>
    <dbReference type="NCBI Taxonomy" id="660025"/>
    <lineage>
        <taxon>Eukaryota</taxon>
        <taxon>Fungi</taxon>
        <taxon>Dikarya</taxon>
        <taxon>Ascomycota</taxon>
        <taxon>Pezizomycotina</taxon>
        <taxon>Sordariomycetes</taxon>
        <taxon>Hypocreomycetidae</taxon>
        <taxon>Hypocreales</taxon>
        <taxon>Nectriaceae</taxon>
        <taxon>Fusarium</taxon>
        <taxon>Fusarium oxysporum species complex</taxon>
    </lineage>
</organism>
<dbReference type="EMBL" id="AFQF01005593">
    <property type="protein sequence ID" value="EGU72740.1"/>
    <property type="molecule type" value="Genomic_DNA"/>
</dbReference>
<evidence type="ECO:0000313" key="1">
    <source>
        <dbReference type="EMBL" id="EGU72740.1"/>
    </source>
</evidence>
<sequence>MAEANREMNYSEAADADYRLFPECDARIGLDWDTSGLQLGQTGVEHIPWIPFDDHLQLIADWEAQTLTEYAILNSTGPLLADLAAPGLDAFTIIQSLDQQLSNGPSSSGAEKIIPSLGSTSSPFMNDSRVPLTLSMSRNSQHDLSHTKRVKTLDELPNELKFLISRRMERQPWDMIHMDYNLIFGDATKKALEMRFSRLRSNNPNVRRLFQNEKSFMPIKFYSDHGNLETASVDSGSAILASKITTIRALRDSNTYVLCSSMEKLWLSKVLQALVIVSLTLTRHLTGQFGILE</sequence>
<name>F9GDL8_FUSOF</name>
<proteinExistence type="predicted"/>
<comment type="caution">
    <text evidence="1">The sequence shown here is derived from an EMBL/GenBank/DDBJ whole genome shotgun (WGS) entry which is preliminary data.</text>
</comment>
<gene>
    <name evidence="1" type="ORF">FOXB_16752</name>
</gene>
<accession>F9GDL8</accession>
<reference evidence="1" key="1">
    <citation type="journal article" date="2012" name="Mol. Plant Microbe Interact.">
        <title>A highly conserved effector in Fusarium oxysporum is required for full virulence on Arabidopsis.</title>
        <authorList>
            <person name="Thatcher L.F."/>
            <person name="Gardiner D.M."/>
            <person name="Kazan K."/>
            <person name="Manners J."/>
        </authorList>
    </citation>
    <scope>NUCLEOTIDE SEQUENCE [LARGE SCALE GENOMIC DNA]</scope>
    <source>
        <strain evidence="1">Fo5176</strain>
    </source>
</reference>
<dbReference type="OrthoDB" id="5039551at2759"/>
<dbReference type="PaxDb" id="5507-FOXG_15525P0"/>
<protein>
    <submittedName>
        <fullName evidence="1">Uncharacterized protein</fullName>
    </submittedName>
</protein>
<dbReference type="AlphaFoldDB" id="F9GDL8"/>